<dbReference type="AlphaFoldDB" id="A0AA36DLC4"/>
<keyword evidence="2" id="KW-1185">Reference proteome</keyword>
<gene>
    <name evidence="1" type="ORF">CYNAS_LOCUS120</name>
</gene>
<evidence type="ECO:0000313" key="2">
    <source>
        <dbReference type="Proteomes" id="UP001176961"/>
    </source>
</evidence>
<reference evidence="1" key="1">
    <citation type="submission" date="2023-07" db="EMBL/GenBank/DDBJ databases">
        <authorList>
            <consortium name="CYATHOMIX"/>
        </authorList>
    </citation>
    <scope>NUCLEOTIDE SEQUENCE</scope>
    <source>
        <strain evidence="1">N/A</strain>
    </source>
</reference>
<sequence length="56" mass="6657">MPDFGWRYACIPSRWAKKMVCERVNKDNFLYKTVHKNLTCEKNCGTMLQMKENLGK</sequence>
<protein>
    <submittedName>
        <fullName evidence="1">Uncharacterized protein</fullName>
    </submittedName>
</protein>
<comment type="caution">
    <text evidence="1">The sequence shown here is derived from an EMBL/GenBank/DDBJ whole genome shotgun (WGS) entry which is preliminary data.</text>
</comment>
<organism evidence="1 2">
    <name type="scientific">Cylicocyclus nassatus</name>
    <name type="common">Nematode worm</name>
    <dbReference type="NCBI Taxonomy" id="53992"/>
    <lineage>
        <taxon>Eukaryota</taxon>
        <taxon>Metazoa</taxon>
        <taxon>Ecdysozoa</taxon>
        <taxon>Nematoda</taxon>
        <taxon>Chromadorea</taxon>
        <taxon>Rhabditida</taxon>
        <taxon>Rhabditina</taxon>
        <taxon>Rhabditomorpha</taxon>
        <taxon>Strongyloidea</taxon>
        <taxon>Strongylidae</taxon>
        <taxon>Cylicocyclus</taxon>
    </lineage>
</organism>
<name>A0AA36DLC4_CYLNA</name>
<proteinExistence type="predicted"/>
<dbReference type="EMBL" id="CATQJL010000001">
    <property type="protein sequence ID" value="CAJ0588137.1"/>
    <property type="molecule type" value="Genomic_DNA"/>
</dbReference>
<evidence type="ECO:0000313" key="1">
    <source>
        <dbReference type="EMBL" id="CAJ0588137.1"/>
    </source>
</evidence>
<accession>A0AA36DLC4</accession>
<dbReference type="Proteomes" id="UP001176961">
    <property type="component" value="Unassembled WGS sequence"/>
</dbReference>